<name>A0ABW1LJ95_9ACTN</name>
<evidence type="ECO:0000259" key="1">
    <source>
        <dbReference type="SMART" id="SM00909"/>
    </source>
</evidence>
<dbReference type="Proteomes" id="UP001596135">
    <property type="component" value="Unassembled WGS sequence"/>
</dbReference>
<evidence type="ECO:0000313" key="3">
    <source>
        <dbReference type="Proteomes" id="UP001596135"/>
    </source>
</evidence>
<proteinExistence type="predicted"/>
<reference evidence="3" key="1">
    <citation type="journal article" date="2019" name="Int. J. Syst. Evol. Microbiol.">
        <title>The Global Catalogue of Microorganisms (GCM) 10K type strain sequencing project: providing services to taxonomists for standard genome sequencing and annotation.</title>
        <authorList>
            <consortium name="The Broad Institute Genomics Platform"/>
            <consortium name="The Broad Institute Genome Sequencing Center for Infectious Disease"/>
            <person name="Wu L."/>
            <person name="Ma J."/>
        </authorList>
    </citation>
    <scope>NUCLEOTIDE SEQUENCE [LARGE SCALE GENOMIC DNA]</scope>
    <source>
        <strain evidence="3">CCUG 54522</strain>
    </source>
</reference>
<protein>
    <submittedName>
        <fullName evidence="2">GerMN domain-containing protein</fullName>
    </submittedName>
</protein>
<organism evidence="2 3">
    <name type="scientific">Nocardioides hankookensis</name>
    <dbReference type="NCBI Taxonomy" id="443157"/>
    <lineage>
        <taxon>Bacteria</taxon>
        <taxon>Bacillati</taxon>
        <taxon>Actinomycetota</taxon>
        <taxon>Actinomycetes</taxon>
        <taxon>Propionibacteriales</taxon>
        <taxon>Nocardioidaceae</taxon>
        <taxon>Nocardioides</taxon>
    </lineage>
</organism>
<sequence>MSTGMLILAACGVPDGGDVRTVDRDAVPYRLLESDQPSPAPTTGAITRATAPAVFWVDGDRLLPEATADSCTSSPSLLVEHLLTSLTTGPSEEARAAGRSSALPTDFVLHLVAVRGGTAEVDIDPGASLSAEQLPLAVAQVVLTVTTAPAVEAVTFVDDGEQVRAPMPGGVLTEGPVRPGDYEEFLPTALRPAESLGCPAP</sequence>
<gene>
    <name evidence="2" type="ORF">ACFPYL_09545</name>
</gene>
<dbReference type="RefSeq" id="WP_379153288.1">
    <property type="nucleotide sequence ID" value="NZ_JBHSRJ010000004.1"/>
</dbReference>
<dbReference type="InterPro" id="IPR019606">
    <property type="entry name" value="GerMN"/>
</dbReference>
<keyword evidence="3" id="KW-1185">Reference proteome</keyword>
<dbReference type="Pfam" id="PF10646">
    <property type="entry name" value="Germane"/>
    <property type="match status" value="1"/>
</dbReference>
<accession>A0ABW1LJ95</accession>
<dbReference type="EMBL" id="JBHSRJ010000004">
    <property type="protein sequence ID" value="MFC6043317.1"/>
    <property type="molecule type" value="Genomic_DNA"/>
</dbReference>
<evidence type="ECO:0000313" key="2">
    <source>
        <dbReference type="EMBL" id="MFC6043317.1"/>
    </source>
</evidence>
<dbReference type="SMART" id="SM00909">
    <property type="entry name" value="Germane"/>
    <property type="match status" value="1"/>
</dbReference>
<feature type="domain" description="GerMN" evidence="1">
    <location>
        <begin position="79"/>
        <end position="167"/>
    </location>
</feature>
<comment type="caution">
    <text evidence="2">The sequence shown here is derived from an EMBL/GenBank/DDBJ whole genome shotgun (WGS) entry which is preliminary data.</text>
</comment>